<name>A0A2C9VWV0_MANES</name>
<accession>A0A2C9VWV0</accession>
<dbReference type="AlphaFoldDB" id="A0A2C9VWV0"/>
<dbReference type="EMBL" id="CM004391">
    <property type="protein sequence ID" value="OAY50211.1"/>
    <property type="molecule type" value="Genomic_DNA"/>
</dbReference>
<protein>
    <submittedName>
        <fullName evidence="1">Uncharacterized protein</fullName>
    </submittedName>
</protein>
<evidence type="ECO:0000313" key="1">
    <source>
        <dbReference type="EMBL" id="OAY50211.1"/>
    </source>
</evidence>
<reference evidence="1" key="1">
    <citation type="submission" date="2016-02" db="EMBL/GenBank/DDBJ databases">
        <title>WGS assembly of Manihot esculenta.</title>
        <authorList>
            <person name="Bredeson J.V."/>
            <person name="Prochnik S.E."/>
            <person name="Lyons J.B."/>
            <person name="Schmutz J."/>
            <person name="Grimwood J."/>
            <person name="Vrebalov J."/>
            <person name="Bart R.S."/>
            <person name="Amuge T."/>
            <person name="Ferguson M.E."/>
            <person name="Green R."/>
            <person name="Putnam N."/>
            <person name="Stites J."/>
            <person name="Rounsley S."/>
            <person name="Rokhsar D.S."/>
        </authorList>
    </citation>
    <scope>NUCLEOTIDE SEQUENCE [LARGE SCALE GENOMIC DNA]</scope>
    <source>
        <tissue evidence="1">Leaf</tissue>
    </source>
</reference>
<gene>
    <name evidence="1" type="ORF">MANES_05G117500</name>
</gene>
<sequence>MPSLVHCSLPHPSERRLFLIHLICRFLPSSFWRQSKSETCGS</sequence>
<organism evidence="1">
    <name type="scientific">Manihot esculenta</name>
    <name type="common">Cassava</name>
    <name type="synonym">Jatropha manihot</name>
    <dbReference type="NCBI Taxonomy" id="3983"/>
    <lineage>
        <taxon>Eukaryota</taxon>
        <taxon>Viridiplantae</taxon>
        <taxon>Streptophyta</taxon>
        <taxon>Embryophyta</taxon>
        <taxon>Tracheophyta</taxon>
        <taxon>Spermatophyta</taxon>
        <taxon>Magnoliopsida</taxon>
        <taxon>eudicotyledons</taxon>
        <taxon>Gunneridae</taxon>
        <taxon>Pentapetalae</taxon>
        <taxon>rosids</taxon>
        <taxon>fabids</taxon>
        <taxon>Malpighiales</taxon>
        <taxon>Euphorbiaceae</taxon>
        <taxon>Crotonoideae</taxon>
        <taxon>Manihoteae</taxon>
        <taxon>Manihot</taxon>
    </lineage>
</organism>
<proteinExistence type="predicted"/>